<evidence type="ECO:0000313" key="6">
    <source>
        <dbReference type="EMBL" id="RNM09239.1"/>
    </source>
</evidence>
<evidence type="ECO:0000256" key="4">
    <source>
        <dbReference type="SAM" id="SignalP"/>
    </source>
</evidence>
<dbReference type="Proteomes" id="UP000276061">
    <property type="component" value="Unassembled WGS sequence"/>
</dbReference>
<dbReference type="RefSeq" id="WP_123251974.1">
    <property type="nucleotide sequence ID" value="NZ_RJLR01000006.1"/>
</dbReference>
<accession>A0A3N0G9Y8</accession>
<dbReference type="GO" id="GO:0030288">
    <property type="term" value="C:outer membrane-bounded periplasmic space"/>
    <property type="evidence" value="ECO:0007669"/>
    <property type="project" value="TreeGrafter"/>
</dbReference>
<reference evidence="6 7" key="1">
    <citation type="submission" date="2018-11" db="EMBL/GenBank/DDBJ databases">
        <title>Characterization of surface water Dickeya isolates.</title>
        <authorList>
            <person name="Van Gijsegem F."/>
            <person name="Pedron J."/>
        </authorList>
    </citation>
    <scope>NUCLEOTIDE SEQUENCE [LARGE SCALE GENOMIC DNA]</scope>
    <source>
        <strain evidence="6 7">FVG1-MFV-O17</strain>
    </source>
</reference>
<dbReference type="SMART" id="SM00062">
    <property type="entry name" value="PBPb"/>
    <property type="match status" value="1"/>
</dbReference>
<comment type="caution">
    <text evidence="6">The sequence shown here is derived from an EMBL/GenBank/DDBJ whole genome shotgun (WGS) entry which is preliminary data.</text>
</comment>
<evidence type="ECO:0000313" key="7">
    <source>
        <dbReference type="Proteomes" id="UP000276061"/>
    </source>
</evidence>
<dbReference type="EMBL" id="RJLR01000006">
    <property type="protein sequence ID" value="RNM09239.1"/>
    <property type="molecule type" value="Genomic_DNA"/>
</dbReference>
<dbReference type="InterPro" id="IPR001638">
    <property type="entry name" value="Solute-binding_3/MltF_N"/>
</dbReference>
<name>A0A3N0G9Y8_9GAMM</name>
<evidence type="ECO:0000256" key="1">
    <source>
        <dbReference type="ARBA" id="ARBA00010333"/>
    </source>
</evidence>
<keyword evidence="2" id="KW-0813">Transport</keyword>
<dbReference type="GO" id="GO:0005576">
    <property type="term" value="C:extracellular region"/>
    <property type="evidence" value="ECO:0007669"/>
    <property type="project" value="TreeGrafter"/>
</dbReference>
<dbReference type="AlphaFoldDB" id="A0A3N0G9Y8"/>
<dbReference type="InterPro" id="IPR051455">
    <property type="entry name" value="Bact_solute-bind_prot3"/>
</dbReference>
<dbReference type="SUPFAM" id="SSF53850">
    <property type="entry name" value="Periplasmic binding protein-like II"/>
    <property type="match status" value="1"/>
</dbReference>
<evidence type="ECO:0000259" key="5">
    <source>
        <dbReference type="SMART" id="SM00062"/>
    </source>
</evidence>
<feature type="chain" id="PRO_5017937919" evidence="4">
    <location>
        <begin position="23"/>
        <end position="271"/>
    </location>
</feature>
<evidence type="ECO:0000256" key="2">
    <source>
        <dbReference type="ARBA" id="ARBA00022448"/>
    </source>
</evidence>
<dbReference type="PANTHER" id="PTHR30085">
    <property type="entry name" value="AMINO ACID ABC TRANSPORTER PERMEASE"/>
    <property type="match status" value="1"/>
</dbReference>
<sequence>MRRLVASLIAVGSIFTAMQASADQLADIKAKGVLVCGTLGTTEPFSFTNPETRQLEGYDVDFCKSIADGLGVKLELKQISVPARIPELIQGRVDILAAALGWTPERAQQIAYSDQYYLSLTKIAARHNDGFKDIYALSGKRISAPKGSTSEMAVKKVLPGSPTMTFQDPPAAFLALQQSKVDGIALGELMLVKYKNQLTGKDSIDILEPEIMVEHWGLGIRKDEPAFLGKVNEILGNMEKSGEAANIFDKWVGPNTAYKLQRSFTIKPIKE</sequence>
<proteinExistence type="inferred from homology"/>
<dbReference type="OrthoDB" id="7241844at2"/>
<feature type="domain" description="Solute-binding protein family 3/N-terminal" evidence="5">
    <location>
        <begin position="33"/>
        <end position="255"/>
    </location>
</feature>
<organism evidence="6 7">
    <name type="scientific">Dickeya undicola</name>
    <dbReference type="NCBI Taxonomy" id="1577887"/>
    <lineage>
        <taxon>Bacteria</taxon>
        <taxon>Pseudomonadati</taxon>
        <taxon>Pseudomonadota</taxon>
        <taxon>Gammaproteobacteria</taxon>
        <taxon>Enterobacterales</taxon>
        <taxon>Pectobacteriaceae</taxon>
        <taxon>Dickeya</taxon>
    </lineage>
</organism>
<dbReference type="GO" id="GO:0006865">
    <property type="term" value="P:amino acid transport"/>
    <property type="evidence" value="ECO:0007669"/>
    <property type="project" value="TreeGrafter"/>
</dbReference>
<comment type="similarity">
    <text evidence="1">Belongs to the bacterial solute-binding protein 3 family.</text>
</comment>
<gene>
    <name evidence="6" type="ORF">EF878_02545</name>
</gene>
<evidence type="ECO:0000256" key="3">
    <source>
        <dbReference type="ARBA" id="ARBA00022729"/>
    </source>
</evidence>
<dbReference type="CDD" id="cd13689">
    <property type="entry name" value="PBP2_BsGlnH"/>
    <property type="match status" value="1"/>
</dbReference>
<dbReference type="Pfam" id="PF00497">
    <property type="entry name" value="SBP_bac_3"/>
    <property type="match status" value="1"/>
</dbReference>
<feature type="signal peptide" evidence="4">
    <location>
        <begin position="1"/>
        <end position="22"/>
    </location>
</feature>
<keyword evidence="3 4" id="KW-0732">Signal</keyword>
<protein>
    <submittedName>
        <fullName evidence="6">Cysteine ABC transporter substrate-binding protein</fullName>
    </submittedName>
</protein>
<dbReference type="Gene3D" id="3.40.190.10">
    <property type="entry name" value="Periplasmic binding protein-like II"/>
    <property type="match status" value="2"/>
</dbReference>
<dbReference type="PANTHER" id="PTHR30085:SF6">
    <property type="entry name" value="ABC TRANSPORTER GLUTAMINE-BINDING PROTEIN GLNH"/>
    <property type="match status" value="1"/>
</dbReference>